<protein>
    <submittedName>
        <fullName evidence="1">Uncharacterized protein</fullName>
    </submittedName>
</protein>
<proteinExistence type="predicted"/>
<accession>A0A1X7UCX3</accession>
<dbReference type="EnsemblMetazoa" id="Aqu2.1.25317_001">
    <property type="protein sequence ID" value="Aqu2.1.25317_001"/>
    <property type="gene ID" value="Aqu2.1.25317"/>
</dbReference>
<sequence length="427" mass="50659">ELYSVTHEDVIQHVLDLLVEKDHIDSVFSKDFIFYFCFANILHCFYSLQAYPESLKLLVYKCVTKLKEIKPTDIARYQQEFIDKGSFKIYDSHVTEINVFHLAAKSFITHFLSKELSESDIESFSNGLKAMSYILRDLPSLMLTWENMSTVFTAKFRSIKTLWKFIVECNEYLTRDPTGVTFVKMFFHPVTIYNEKHFTKWDDEGPVMLENIVDLIRKKEWDFHNFLPILNLWLAIFVKSIDLTHPECKEHIEILFQKSKLWSSYDTCLNEKLQQLFVEKCSKLSIDRFSDLILLGHFDKVEIYKTFLNSLSYSVKQENSIMHLLCLASKYFIEQDDPQEIFLLFFYNIGSYYVKSKRSFEFIKKILEAKIFMTESYFDGEFGKKFKNFIIDSKLQKEIYNKIFSAFDKVVVHDGAFQYEVIKVLLQ</sequence>
<reference evidence="1" key="1">
    <citation type="submission" date="2017-05" db="UniProtKB">
        <authorList>
            <consortium name="EnsemblMetazoa"/>
        </authorList>
    </citation>
    <scope>IDENTIFICATION</scope>
</reference>
<dbReference type="AlphaFoldDB" id="A0A1X7UCX3"/>
<name>A0A1X7UCX3_AMPQE</name>
<dbReference type="InParanoid" id="A0A1X7UCX3"/>
<organism evidence="1">
    <name type="scientific">Amphimedon queenslandica</name>
    <name type="common">Sponge</name>
    <dbReference type="NCBI Taxonomy" id="400682"/>
    <lineage>
        <taxon>Eukaryota</taxon>
        <taxon>Metazoa</taxon>
        <taxon>Porifera</taxon>
        <taxon>Demospongiae</taxon>
        <taxon>Heteroscleromorpha</taxon>
        <taxon>Haplosclerida</taxon>
        <taxon>Niphatidae</taxon>
        <taxon>Amphimedon</taxon>
    </lineage>
</organism>
<evidence type="ECO:0000313" key="1">
    <source>
        <dbReference type="EnsemblMetazoa" id="Aqu2.1.25317_001"/>
    </source>
</evidence>